<dbReference type="NCBIfam" id="TIGR00570">
    <property type="entry name" value="cdk7"/>
    <property type="match status" value="1"/>
</dbReference>
<keyword evidence="10" id="KW-1185">Reference proteome</keyword>
<dbReference type="GO" id="GO:0006357">
    <property type="term" value="P:regulation of transcription by RNA polymerase II"/>
    <property type="evidence" value="ECO:0007669"/>
    <property type="project" value="TreeGrafter"/>
</dbReference>
<dbReference type="EMBL" id="UYYF01000007">
    <property type="protein sequence ID" value="VDM94955.1"/>
    <property type="molecule type" value="Genomic_DNA"/>
</dbReference>
<dbReference type="STRING" id="103827.A0A0N5CJB8"/>
<dbReference type="InterPro" id="IPR017907">
    <property type="entry name" value="Znf_RING_CS"/>
</dbReference>
<evidence type="ECO:0000259" key="8">
    <source>
        <dbReference type="PROSITE" id="PS50089"/>
    </source>
</evidence>
<dbReference type="WBParaSite" id="TCLT_0000011801-mRNA-1">
    <property type="protein sequence ID" value="TCLT_0000011801-mRNA-1"/>
    <property type="gene ID" value="TCLT_0000011801"/>
</dbReference>
<name>A0A0N5CJB8_THECL</name>
<dbReference type="InterPro" id="IPR013083">
    <property type="entry name" value="Znf_RING/FYVE/PHD"/>
</dbReference>
<dbReference type="InterPro" id="IPR057657">
    <property type="entry name" value="MAT1_CAK-anch"/>
</dbReference>
<keyword evidence="5" id="KW-0539">Nucleus</keyword>
<dbReference type="OMA" id="QGLYYTA"/>
<evidence type="ECO:0000313" key="9">
    <source>
        <dbReference type="EMBL" id="VDM94955.1"/>
    </source>
</evidence>
<dbReference type="Pfam" id="PF17121">
    <property type="entry name" value="zf-C3HC4_5"/>
    <property type="match status" value="1"/>
</dbReference>
<proteinExistence type="predicted"/>
<dbReference type="GO" id="GO:0005675">
    <property type="term" value="C:transcription factor TFIIH holo complex"/>
    <property type="evidence" value="ECO:0007669"/>
    <property type="project" value="InterPro"/>
</dbReference>
<gene>
    <name evidence="9" type="ORF">TCLT_LOCUS119</name>
</gene>
<reference evidence="11" key="1">
    <citation type="submission" date="2017-02" db="UniProtKB">
        <authorList>
            <consortium name="WormBaseParasite"/>
        </authorList>
    </citation>
    <scope>IDENTIFICATION</scope>
</reference>
<evidence type="ECO:0000256" key="7">
    <source>
        <dbReference type="SAM" id="Coils"/>
    </source>
</evidence>
<dbReference type="GO" id="GO:0061575">
    <property type="term" value="F:cyclin-dependent protein serine/threonine kinase activator activity"/>
    <property type="evidence" value="ECO:0007669"/>
    <property type="project" value="InterPro"/>
</dbReference>
<evidence type="ECO:0000256" key="2">
    <source>
        <dbReference type="ARBA" id="ARBA00022723"/>
    </source>
</evidence>
<dbReference type="PANTHER" id="PTHR12683:SF13">
    <property type="entry name" value="CDK-ACTIVATING KINASE ASSEMBLY FACTOR MAT1"/>
    <property type="match status" value="1"/>
</dbReference>
<dbReference type="PROSITE" id="PS00518">
    <property type="entry name" value="ZF_RING_1"/>
    <property type="match status" value="1"/>
</dbReference>
<dbReference type="InterPro" id="IPR015877">
    <property type="entry name" value="MAT1_centre"/>
</dbReference>
<evidence type="ECO:0000256" key="6">
    <source>
        <dbReference type="PROSITE-ProRule" id="PRU00175"/>
    </source>
</evidence>
<feature type="coiled-coil region" evidence="7">
    <location>
        <begin position="90"/>
        <end position="117"/>
    </location>
</feature>
<dbReference type="GO" id="GO:0006289">
    <property type="term" value="P:nucleotide-excision repair"/>
    <property type="evidence" value="ECO:0007669"/>
    <property type="project" value="InterPro"/>
</dbReference>
<evidence type="ECO:0000313" key="10">
    <source>
        <dbReference type="Proteomes" id="UP000276776"/>
    </source>
</evidence>
<evidence type="ECO:0000256" key="3">
    <source>
        <dbReference type="ARBA" id="ARBA00022771"/>
    </source>
</evidence>
<dbReference type="InterPro" id="IPR004575">
    <property type="entry name" value="MAT1/Tfb3"/>
</dbReference>
<keyword evidence="2" id="KW-0479">Metal-binding</keyword>
<dbReference type="SUPFAM" id="SSF57850">
    <property type="entry name" value="RING/U-box"/>
    <property type="match status" value="1"/>
</dbReference>
<dbReference type="Proteomes" id="UP000276776">
    <property type="component" value="Unassembled WGS sequence"/>
</dbReference>
<protein>
    <submittedName>
        <fullName evidence="11">RING-type domain-containing protein</fullName>
    </submittedName>
</protein>
<dbReference type="GO" id="GO:0008270">
    <property type="term" value="F:zinc ion binding"/>
    <property type="evidence" value="ECO:0007669"/>
    <property type="project" value="UniProtKB-KW"/>
</dbReference>
<dbReference type="Pfam" id="PF06391">
    <property type="entry name" value="MAT1"/>
    <property type="match status" value="1"/>
</dbReference>
<dbReference type="InterPro" id="IPR001841">
    <property type="entry name" value="Znf_RING"/>
</dbReference>
<organism evidence="11">
    <name type="scientific">Thelazia callipaeda</name>
    <name type="common">Oriental eyeworm</name>
    <name type="synonym">Parasitic nematode</name>
    <dbReference type="NCBI Taxonomy" id="103827"/>
    <lineage>
        <taxon>Eukaryota</taxon>
        <taxon>Metazoa</taxon>
        <taxon>Ecdysozoa</taxon>
        <taxon>Nematoda</taxon>
        <taxon>Chromadorea</taxon>
        <taxon>Rhabditida</taxon>
        <taxon>Spirurina</taxon>
        <taxon>Spiruromorpha</taxon>
        <taxon>Thelazioidea</taxon>
        <taxon>Thelaziidae</taxon>
        <taxon>Thelazia</taxon>
    </lineage>
</organism>
<dbReference type="Pfam" id="PF25811">
    <property type="entry name" value="CAK-anch_MAT1"/>
    <property type="match status" value="1"/>
</dbReference>
<evidence type="ECO:0000256" key="5">
    <source>
        <dbReference type="ARBA" id="ARBA00023242"/>
    </source>
</evidence>
<reference evidence="9 10" key="2">
    <citation type="submission" date="2018-11" db="EMBL/GenBank/DDBJ databases">
        <authorList>
            <consortium name="Pathogen Informatics"/>
        </authorList>
    </citation>
    <scope>NUCLEOTIDE SEQUENCE [LARGE SCALE GENOMIC DNA]</scope>
</reference>
<dbReference type="OrthoDB" id="5963at2759"/>
<dbReference type="PROSITE" id="PS50089">
    <property type="entry name" value="ZF_RING_2"/>
    <property type="match status" value="1"/>
</dbReference>
<keyword evidence="7" id="KW-0175">Coiled coil</keyword>
<accession>A0A0N5CJB8</accession>
<dbReference type="PANTHER" id="PTHR12683">
    <property type="entry name" value="CDK-ACTIVATING KINASE ASSEMBLY FACTOR MAT1"/>
    <property type="match status" value="1"/>
</dbReference>
<feature type="domain" description="RING-type" evidence="8">
    <location>
        <begin position="4"/>
        <end position="47"/>
    </location>
</feature>
<feature type="coiled-coil region" evidence="7">
    <location>
        <begin position="201"/>
        <end position="228"/>
    </location>
</feature>
<comment type="subcellular location">
    <subcellularLocation>
        <location evidence="1">Nucleus</location>
    </subcellularLocation>
</comment>
<dbReference type="Gene3D" id="3.30.40.10">
    <property type="entry name" value="Zinc/RING finger domain, C3HC4 (zinc finger)"/>
    <property type="match status" value="1"/>
</dbReference>
<sequence length="305" mass="35648">MRECPKCKSKEYSSRAMLMMINVCGHPICRNCVDNLFARNSGPCPQCGKILWKKGFWPQVFEDPVIEKENYIRKKLKKVFNLKRSDFTDLNEFNNYLERLEAIILNLTHNMDTEETEAEIDRFKEENVTIIKRNKRKLDDDQMWVRQLLQEEQRLKIHDVNGAQDENLMESSTNVSKAKAIIDELRQSDLPAELILDRQRKQQIEVELAEKEEAARRKKSRIDSYLKRCDTTSFAPVRISGAPFEYHELELPFNGPSLPKIEDLSRTGYLQHVLQISSTRFAGGFTSETCCFRALFDSRIDLFLL</sequence>
<evidence type="ECO:0000313" key="11">
    <source>
        <dbReference type="WBParaSite" id="TCLT_0000011801-mRNA-1"/>
    </source>
</evidence>
<evidence type="ECO:0000256" key="4">
    <source>
        <dbReference type="ARBA" id="ARBA00022833"/>
    </source>
</evidence>
<dbReference type="SMART" id="SM00184">
    <property type="entry name" value="RING"/>
    <property type="match status" value="1"/>
</dbReference>
<keyword evidence="4" id="KW-0862">Zinc</keyword>
<keyword evidence="3 6" id="KW-0863">Zinc-finger</keyword>
<evidence type="ECO:0000256" key="1">
    <source>
        <dbReference type="ARBA" id="ARBA00004123"/>
    </source>
</evidence>
<dbReference type="AlphaFoldDB" id="A0A0N5CJB8"/>